<feature type="compositionally biased region" description="Low complexity" evidence="1">
    <location>
        <begin position="17"/>
        <end position="28"/>
    </location>
</feature>
<dbReference type="InterPro" id="IPR000626">
    <property type="entry name" value="Ubiquitin-like_dom"/>
</dbReference>
<name>A0AAQ3U9M9_PASNO</name>
<dbReference type="InterPro" id="IPR029071">
    <property type="entry name" value="Ubiquitin-like_domsf"/>
</dbReference>
<proteinExistence type="predicted"/>
<evidence type="ECO:0000313" key="4">
    <source>
        <dbReference type="Proteomes" id="UP001341281"/>
    </source>
</evidence>
<dbReference type="Proteomes" id="UP001341281">
    <property type="component" value="Chromosome 07"/>
</dbReference>
<dbReference type="SUPFAM" id="SSF54236">
    <property type="entry name" value="Ubiquitin-like"/>
    <property type="match status" value="2"/>
</dbReference>
<feature type="domain" description="Ubiquitin-like" evidence="2">
    <location>
        <begin position="217"/>
        <end position="285"/>
    </location>
</feature>
<evidence type="ECO:0000313" key="3">
    <source>
        <dbReference type="EMBL" id="WVZ86150.1"/>
    </source>
</evidence>
<keyword evidence="4" id="KW-1185">Reference proteome</keyword>
<dbReference type="AlphaFoldDB" id="A0AAQ3U9M9"/>
<dbReference type="SMART" id="SM00213">
    <property type="entry name" value="UBQ"/>
    <property type="match status" value="2"/>
</dbReference>
<evidence type="ECO:0000259" key="2">
    <source>
        <dbReference type="PROSITE" id="PS50053"/>
    </source>
</evidence>
<gene>
    <name evidence="3" type="ORF">U9M48_032983</name>
</gene>
<feature type="region of interest" description="Disordered" evidence="1">
    <location>
        <begin position="168"/>
        <end position="192"/>
    </location>
</feature>
<evidence type="ECO:0000256" key="1">
    <source>
        <dbReference type="SAM" id="MobiDB-lite"/>
    </source>
</evidence>
<organism evidence="3 4">
    <name type="scientific">Paspalum notatum var. saurae</name>
    <dbReference type="NCBI Taxonomy" id="547442"/>
    <lineage>
        <taxon>Eukaryota</taxon>
        <taxon>Viridiplantae</taxon>
        <taxon>Streptophyta</taxon>
        <taxon>Embryophyta</taxon>
        <taxon>Tracheophyta</taxon>
        <taxon>Spermatophyta</taxon>
        <taxon>Magnoliopsida</taxon>
        <taxon>Liliopsida</taxon>
        <taxon>Poales</taxon>
        <taxon>Poaceae</taxon>
        <taxon>PACMAD clade</taxon>
        <taxon>Panicoideae</taxon>
        <taxon>Andropogonodae</taxon>
        <taxon>Paspaleae</taxon>
        <taxon>Paspalinae</taxon>
        <taxon>Paspalum</taxon>
    </lineage>
</organism>
<dbReference type="Gene3D" id="3.10.20.90">
    <property type="entry name" value="Phosphatidylinositol 3-kinase Catalytic Subunit, Chain A, domain 1"/>
    <property type="match status" value="2"/>
</dbReference>
<dbReference type="PANTHER" id="PTHR47376">
    <property type="entry name" value="OS02G0597700 PROTEIN"/>
    <property type="match status" value="1"/>
</dbReference>
<sequence length="311" mass="34264">MIKLRCSKKLFRKSSSKDSTASSSSSDGGDAGSVRGEIEWEVRPGGMLVQKRDGRGDVEVITVRVATGFSWHDVSIGATCTFGELKVVVSLVTGLEPREQRLLFRGKEREDSDHLHMIGVRDMDKVLLLEDPALKDMKLRAGLVPQQAVQSPYRPFIKLRCSKKLFRRSSSKGSTSSAASSSDGGDAGSVRGEIQWEVRPGGMLVQKRDGRGDVEVITVRVATGFSWHDVSIGATSTFEELKAVVSMATGLEPREQRLLFRGKEREDGDRLHMVGVRDRDKVLLLEDPALKDLKLRAALAAQAPYRPFIKV</sequence>
<feature type="region of interest" description="Disordered" evidence="1">
    <location>
        <begin position="10"/>
        <end position="36"/>
    </location>
</feature>
<feature type="compositionally biased region" description="Low complexity" evidence="1">
    <location>
        <begin position="171"/>
        <end position="184"/>
    </location>
</feature>
<feature type="domain" description="Ubiquitin-like" evidence="2">
    <location>
        <begin position="61"/>
        <end position="129"/>
    </location>
</feature>
<protein>
    <recommendedName>
        <fullName evidence="2">Ubiquitin-like domain-containing protein</fullName>
    </recommendedName>
</protein>
<dbReference type="Pfam" id="PF00240">
    <property type="entry name" value="ubiquitin"/>
    <property type="match status" value="2"/>
</dbReference>
<accession>A0AAQ3U9M9</accession>
<dbReference type="PROSITE" id="PS50053">
    <property type="entry name" value="UBIQUITIN_2"/>
    <property type="match status" value="2"/>
</dbReference>
<dbReference type="EMBL" id="CP144751">
    <property type="protein sequence ID" value="WVZ86150.1"/>
    <property type="molecule type" value="Genomic_DNA"/>
</dbReference>
<reference evidence="3 4" key="1">
    <citation type="submission" date="2024-02" db="EMBL/GenBank/DDBJ databases">
        <title>High-quality chromosome-scale genome assembly of Pensacola bahiagrass (Paspalum notatum Flugge var. saurae).</title>
        <authorList>
            <person name="Vega J.M."/>
            <person name="Podio M."/>
            <person name="Orjuela J."/>
            <person name="Siena L.A."/>
            <person name="Pessino S.C."/>
            <person name="Combes M.C."/>
            <person name="Mariac C."/>
            <person name="Albertini E."/>
            <person name="Pupilli F."/>
            <person name="Ortiz J.P.A."/>
            <person name="Leblanc O."/>
        </authorList>
    </citation>
    <scope>NUCLEOTIDE SEQUENCE [LARGE SCALE GENOMIC DNA]</scope>
    <source>
        <strain evidence="3">R1</strain>
        <tissue evidence="3">Leaf</tissue>
    </source>
</reference>